<gene>
    <name evidence="1" type="ORF">RMAR1173_LOCUS19498</name>
</gene>
<reference evidence="1" key="1">
    <citation type="submission" date="2021-01" db="EMBL/GenBank/DDBJ databases">
        <authorList>
            <person name="Corre E."/>
            <person name="Pelletier E."/>
            <person name="Niang G."/>
            <person name="Scheremetjew M."/>
            <person name="Finn R."/>
            <person name="Kale V."/>
            <person name="Holt S."/>
            <person name="Cochrane G."/>
            <person name="Meng A."/>
            <person name="Brown T."/>
            <person name="Cohen L."/>
        </authorList>
    </citation>
    <scope>NUCLEOTIDE SEQUENCE</scope>
    <source>
        <strain evidence="1">CCMP1243</strain>
    </source>
</reference>
<dbReference type="GO" id="GO:0005737">
    <property type="term" value="C:cytoplasm"/>
    <property type="evidence" value="ECO:0007669"/>
    <property type="project" value="TreeGrafter"/>
</dbReference>
<name>A0A7S2SSK2_9STRA</name>
<organism evidence="1">
    <name type="scientific">Rhizochromulina marina</name>
    <dbReference type="NCBI Taxonomy" id="1034831"/>
    <lineage>
        <taxon>Eukaryota</taxon>
        <taxon>Sar</taxon>
        <taxon>Stramenopiles</taxon>
        <taxon>Ochrophyta</taxon>
        <taxon>Dictyochophyceae</taxon>
        <taxon>Rhizochromulinales</taxon>
        <taxon>Rhizochromulina</taxon>
    </lineage>
</organism>
<dbReference type="InterPro" id="IPR055323">
    <property type="entry name" value="C57A10.07/YOR238W"/>
</dbReference>
<sequence>MSPVRRGLGLLVGVVTASLVLCVVFAMQVALLPTPGGGLGQGMAGDPQGTWPQGAQRLRGAQAYSPVAPAPVAVPALNTSHCTELVVVAGHAVLLSESALQAGRGEEAWLLEDYQRGQGLPDVFISHIRGGVQAAAENPHALLVFSGGQSRTSAGPRSEGLSYWLVAQQSQWFHRPEVASRTVLEEFSRDSFENLLFSIARFREVTGRYPTAISVVGFAFKEHRFRDLHRSALRFPESGFEYIGLQPEPGGAFDVERAAQGELENAVTLFEKDPYGCSAPVLRGKRLQRNPFRRTVPYSVSCPEIRDLLAWCSASRFAGPLPWDSAGVGVGV</sequence>
<dbReference type="PANTHER" id="PTHR28110:SF1">
    <property type="entry name" value="TRANSMEMBRANE PROTEIN"/>
    <property type="match status" value="1"/>
</dbReference>
<dbReference type="AlphaFoldDB" id="A0A7S2SSK2"/>
<proteinExistence type="predicted"/>
<evidence type="ECO:0000313" key="1">
    <source>
        <dbReference type="EMBL" id="CAD9708506.1"/>
    </source>
</evidence>
<evidence type="ECO:0008006" key="2">
    <source>
        <dbReference type="Google" id="ProtNLM"/>
    </source>
</evidence>
<dbReference type="PANTHER" id="PTHR28110">
    <property type="entry name" value="TRANSMEMBRANE PROTEIN"/>
    <property type="match status" value="1"/>
</dbReference>
<dbReference type="EMBL" id="HBHJ01029428">
    <property type="protein sequence ID" value="CAD9708506.1"/>
    <property type="molecule type" value="Transcribed_RNA"/>
</dbReference>
<protein>
    <recommendedName>
        <fullName evidence="2">DUF218 domain-containing protein</fullName>
    </recommendedName>
</protein>
<accession>A0A7S2SSK2</accession>